<dbReference type="Pfam" id="PF02633">
    <property type="entry name" value="Creatininase"/>
    <property type="match status" value="1"/>
</dbReference>
<dbReference type="SUPFAM" id="SSF102215">
    <property type="entry name" value="Creatininase"/>
    <property type="match status" value="1"/>
</dbReference>
<evidence type="ECO:0000256" key="3">
    <source>
        <dbReference type="ARBA" id="ARBA00022801"/>
    </source>
</evidence>
<comment type="cofactor">
    <cofactor evidence="1">
        <name>Zn(2+)</name>
        <dbReference type="ChEBI" id="CHEBI:29105"/>
    </cofactor>
</comment>
<dbReference type="EMBL" id="CP037421">
    <property type="protein sequence ID" value="QDT30107.1"/>
    <property type="molecule type" value="Genomic_DNA"/>
</dbReference>
<evidence type="ECO:0000256" key="1">
    <source>
        <dbReference type="ARBA" id="ARBA00001947"/>
    </source>
</evidence>
<evidence type="ECO:0000313" key="6">
    <source>
        <dbReference type="EMBL" id="QDT30107.1"/>
    </source>
</evidence>
<gene>
    <name evidence="6" type="primary">crnA_4</name>
    <name evidence="6" type="ORF">Enr10x_54670</name>
</gene>
<reference evidence="6 7" key="1">
    <citation type="submission" date="2019-03" db="EMBL/GenBank/DDBJ databases">
        <title>Deep-cultivation of Planctomycetes and their phenomic and genomic characterization uncovers novel biology.</title>
        <authorList>
            <person name="Wiegand S."/>
            <person name="Jogler M."/>
            <person name="Boedeker C."/>
            <person name="Pinto D."/>
            <person name="Vollmers J."/>
            <person name="Rivas-Marin E."/>
            <person name="Kohn T."/>
            <person name="Peeters S.H."/>
            <person name="Heuer A."/>
            <person name="Rast P."/>
            <person name="Oberbeckmann S."/>
            <person name="Bunk B."/>
            <person name="Jeske O."/>
            <person name="Meyerdierks A."/>
            <person name="Storesund J.E."/>
            <person name="Kallscheuer N."/>
            <person name="Luecker S."/>
            <person name="Lage O.M."/>
            <person name="Pohl T."/>
            <person name="Merkel B.J."/>
            <person name="Hornburger P."/>
            <person name="Mueller R.-W."/>
            <person name="Bruemmer F."/>
            <person name="Labrenz M."/>
            <person name="Spormann A.M."/>
            <person name="Op den Camp H."/>
            <person name="Overmann J."/>
            <person name="Amann R."/>
            <person name="Jetten M.S.M."/>
            <person name="Mascher T."/>
            <person name="Medema M.H."/>
            <person name="Devos D.P."/>
            <person name="Kaster A.-K."/>
            <person name="Ovreas L."/>
            <person name="Rohde M."/>
            <person name="Galperin M.Y."/>
            <person name="Jogler C."/>
        </authorList>
    </citation>
    <scope>NUCLEOTIDE SEQUENCE [LARGE SCALE GENOMIC DNA]</scope>
    <source>
        <strain evidence="6 7">Enr10</strain>
    </source>
</reference>
<evidence type="ECO:0000256" key="4">
    <source>
        <dbReference type="ARBA" id="ARBA00022833"/>
    </source>
</evidence>
<keyword evidence="3 6" id="KW-0378">Hydrolase</keyword>
<name>A0A517QEY5_9PLAN</name>
<sequence>MSNSHSDTSEILLPKLTRREFRERMQAGELKACIIPVAATEQHLEHLAMEHDWRSVMLVATEAARLLSPEVLVAPSMNIGISEHHMRHPGTLSALPGSWLSVLFDTIRSMHHAGFNNILVLNGHGGNIAPCLGMWGQFQQRLEINLHFESYWNLLPEEVALANLKTERWPGHAQEFETAFALAAFPENVRQDAMQDQEDKEPLEATAEAGQKMIDEIVKQVAGYVSGMIDGTNTVEIPPFHP</sequence>
<dbReference type="GO" id="GO:0016811">
    <property type="term" value="F:hydrolase activity, acting on carbon-nitrogen (but not peptide) bonds, in linear amides"/>
    <property type="evidence" value="ECO:0007669"/>
    <property type="project" value="TreeGrafter"/>
</dbReference>
<dbReference type="PANTHER" id="PTHR35005">
    <property type="entry name" value="3-DEHYDRO-SCYLLO-INOSOSE HYDROLASE"/>
    <property type="match status" value="1"/>
</dbReference>
<protein>
    <submittedName>
        <fullName evidence="6">Creatinine amidohydrolase</fullName>
        <ecNumber evidence="6">3.5.2.10</ecNumber>
    </submittedName>
</protein>
<dbReference type="AlphaFoldDB" id="A0A517QEY5"/>
<evidence type="ECO:0000256" key="2">
    <source>
        <dbReference type="ARBA" id="ARBA00022723"/>
    </source>
</evidence>
<proteinExistence type="inferred from homology"/>
<keyword evidence="4" id="KW-0862">Zinc</keyword>
<dbReference type="GO" id="GO:0046872">
    <property type="term" value="F:metal ion binding"/>
    <property type="evidence" value="ECO:0007669"/>
    <property type="project" value="UniProtKB-KW"/>
</dbReference>
<dbReference type="InterPro" id="IPR024087">
    <property type="entry name" value="Creatininase-like_sf"/>
</dbReference>
<evidence type="ECO:0000313" key="7">
    <source>
        <dbReference type="Proteomes" id="UP000315647"/>
    </source>
</evidence>
<comment type="similarity">
    <text evidence="5">Belongs to the creatininase superfamily.</text>
</comment>
<dbReference type="GO" id="GO:0009231">
    <property type="term" value="P:riboflavin biosynthetic process"/>
    <property type="evidence" value="ECO:0007669"/>
    <property type="project" value="TreeGrafter"/>
</dbReference>
<dbReference type="PANTHER" id="PTHR35005:SF1">
    <property type="entry name" value="2-AMINO-5-FORMYLAMINO-6-RIBOSYLAMINOPYRIMIDIN-4(3H)-ONE 5'-MONOPHOSPHATE DEFORMYLASE"/>
    <property type="match status" value="1"/>
</dbReference>
<organism evidence="6 7">
    <name type="scientific">Gimesia panareensis</name>
    <dbReference type="NCBI Taxonomy" id="2527978"/>
    <lineage>
        <taxon>Bacteria</taxon>
        <taxon>Pseudomonadati</taxon>
        <taxon>Planctomycetota</taxon>
        <taxon>Planctomycetia</taxon>
        <taxon>Planctomycetales</taxon>
        <taxon>Planctomycetaceae</taxon>
        <taxon>Gimesia</taxon>
    </lineage>
</organism>
<accession>A0A517QEY5</accession>
<dbReference type="InterPro" id="IPR003785">
    <property type="entry name" value="Creatininase/forma_Hydrolase"/>
</dbReference>
<keyword evidence="7" id="KW-1185">Reference proteome</keyword>
<dbReference type="GO" id="GO:0047789">
    <property type="term" value="F:creatininase activity"/>
    <property type="evidence" value="ECO:0007669"/>
    <property type="project" value="UniProtKB-EC"/>
</dbReference>
<dbReference type="RefSeq" id="WP_145452025.1">
    <property type="nucleotide sequence ID" value="NZ_CP037421.1"/>
</dbReference>
<dbReference type="Gene3D" id="3.40.50.10310">
    <property type="entry name" value="Creatininase"/>
    <property type="match status" value="1"/>
</dbReference>
<dbReference type="EC" id="3.5.2.10" evidence="6"/>
<keyword evidence="2" id="KW-0479">Metal-binding</keyword>
<dbReference type="Proteomes" id="UP000315647">
    <property type="component" value="Chromosome"/>
</dbReference>
<evidence type="ECO:0000256" key="5">
    <source>
        <dbReference type="ARBA" id="ARBA00024029"/>
    </source>
</evidence>